<gene>
    <name evidence="4" type="ORF">BKG96_11220</name>
</gene>
<dbReference type="SUPFAM" id="SSF53448">
    <property type="entry name" value="Nucleotide-diphospho-sugar transferases"/>
    <property type="match status" value="1"/>
</dbReference>
<feature type="domain" description="Glycosyltransferase 2-like" evidence="3">
    <location>
        <begin position="9"/>
        <end position="147"/>
    </location>
</feature>
<evidence type="ECO:0000313" key="4">
    <source>
        <dbReference type="EMBL" id="OOF74165.1"/>
    </source>
</evidence>
<dbReference type="Proteomes" id="UP000189114">
    <property type="component" value="Unassembled WGS sequence"/>
</dbReference>
<evidence type="ECO:0000256" key="1">
    <source>
        <dbReference type="ARBA" id="ARBA00022676"/>
    </source>
</evidence>
<keyword evidence="1" id="KW-0328">Glycosyltransferase</keyword>
<evidence type="ECO:0000313" key="5">
    <source>
        <dbReference type="Proteomes" id="UP000189114"/>
    </source>
</evidence>
<dbReference type="GO" id="GO:0016758">
    <property type="term" value="F:hexosyltransferase activity"/>
    <property type="evidence" value="ECO:0007669"/>
    <property type="project" value="UniProtKB-ARBA"/>
</dbReference>
<dbReference type="PANTHER" id="PTHR22916:SF51">
    <property type="entry name" value="GLYCOSYLTRANSFERASE EPSH-RELATED"/>
    <property type="match status" value="1"/>
</dbReference>
<dbReference type="PANTHER" id="PTHR22916">
    <property type="entry name" value="GLYCOSYLTRANSFERASE"/>
    <property type="match status" value="1"/>
</dbReference>
<accession>A0A1V3KCY0</accession>
<keyword evidence="2" id="KW-0808">Transferase</keyword>
<dbReference type="Gene3D" id="3.90.550.10">
    <property type="entry name" value="Spore Coat Polysaccharide Biosynthesis Protein SpsA, Chain A"/>
    <property type="match status" value="1"/>
</dbReference>
<evidence type="ECO:0000256" key="2">
    <source>
        <dbReference type="ARBA" id="ARBA00022679"/>
    </source>
</evidence>
<name>A0A1V3KCY0_9PAST</name>
<dbReference type="Pfam" id="PF00535">
    <property type="entry name" value="Glycos_transf_2"/>
    <property type="match status" value="1"/>
</dbReference>
<organism evidence="4 5">
    <name type="scientific">Rodentibacter caecimuris</name>
    <dbReference type="NCBI Taxonomy" id="1796644"/>
    <lineage>
        <taxon>Bacteria</taxon>
        <taxon>Pseudomonadati</taxon>
        <taxon>Pseudomonadota</taxon>
        <taxon>Gammaproteobacteria</taxon>
        <taxon>Pasteurellales</taxon>
        <taxon>Pasteurellaceae</taxon>
        <taxon>Rodentibacter</taxon>
    </lineage>
</organism>
<protein>
    <recommendedName>
        <fullName evidence="3">Glycosyltransferase 2-like domain-containing protein</fullName>
    </recommendedName>
</protein>
<dbReference type="InterPro" id="IPR029044">
    <property type="entry name" value="Nucleotide-diphossugar_trans"/>
</dbReference>
<proteinExistence type="predicted"/>
<dbReference type="InterPro" id="IPR001173">
    <property type="entry name" value="Glyco_trans_2-like"/>
</dbReference>
<dbReference type="RefSeq" id="WP_077587490.1">
    <property type="nucleotide sequence ID" value="NZ_MLAE01000134.1"/>
</dbReference>
<dbReference type="AlphaFoldDB" id="A0A1V3KCY0"/>
<dbReference type="CDD" id="cd00761">
    <property type="entry name" value="Glyco_tranf_GTA_type"/>
    <property type="match status" value="1"/>
</dbReference>
<reference evidence="5" key="1">
    <citation type="submission" date="2016-10" db="EMBL/GenBank/DDBJ databases">
        <title>Rodentibacter gen. nov. and new species.</title>
        <authorList>
            <person name="Christensen H."/>
        </authorList>
    </citation>
    <scope>NUCLEOTIDE SEQUENCE [LARGE SCALE GENOMIC DNA]</scope>
    <source>
        <strain evidence="5">Ppn152</strain>
    </source>
</reference>
<evidence type="ECO:0000259" key="3">
    <source>
        <dbReference type="Pfam" id="PF00535"/>
    </source>
</evidence>
<sequence>MMDFKYKVSFILPTYNVSSYLGMCLESILAQSIDKEIIIVDDGSTDSSLTIALGYAARYSNIVVIHTTNRGVSAARNLGLRVAQGEFVMWIDPDDTLDSALNLESIYQLAKQCNVSVIKGQFDNYTQNSPHIHYKNKPTNQTVIDNTACLQTLLEFYKNALQSGWFIQIGCFLIKRAFLEKNNLHYEESISVGEDGLFNIDLFSCDDQILEVPYLFLNYRVHDQSVTGVKMSSTRLNATVHSLALIQKRMDNAEHPELKRLIRLTLAIYRYFLHRDVELADSELKEQFAHLITPELIEFYCSHGVQVNRKELS</sequence>
<comment type="caution">
    <text evidence="4">The sequence shown here is derived from an EMBL/GenBank/DDBJ whole genome shotgun (WGS) entry which is preliminary data.</text>
</comment>
<dbReference type="EMBL" id="MLAE01000134">
    <property type="protein sequence ID" value="OOF74165.1"/>
    <property type="molecule type" value="Genomic_DNA"/>
</dbReference>